<protein>
    <submittedName>
        <fullName evidence="2">Uncharacterized protein</fullName>
    </submittedName>
</protein>
<evidence type="ECO:0000256" key="1">
    <source>
        <dbReference type="SAM" id="MobiDB-lite"/>
    </source>
</evidence>
<proteinExistence type="predicted"/>
<feature type="region of interest" description="Disordered" evidence="1">
    <location>
        <begin position="1"/>
        <end position="37"/>
    </location>
</feature>
<evidence type="ECO:0000313" key="2">
    <source>
        <dbReference type="EMBL" id="CAG7605515.1"/>
    </source>
</evidence>
<dbReference type="EMBL" id="CAJVAX010000001">
    <property type="protein sequence ID" value="CAG7605515.1"/>
    <property type="molecule type" value="Genomic_DNA"/>
</dbReference>
<organism evidence="2 3">
    <name type="scientific">Actinacidiphila bryophytorum</name>
    <dbReference type="NCBI Taxonomy" id="1436133"/>
    <lineage>
        <taxon>Bacteria</taxon>
        <taxon>Bacillati</taxon>
        <taxon>Actinomycetota</taxon>
        <taxon>Actinomycetes</taxon>
        <taxon>Kitasatosporales</taxon>
        <taxon>Streptomycetaceae</taxon>
        <taxon>Actinacidiphila</taxon>
    </lineage>
</organism>
<comment type="caution">
    <text evidence="2">The sequence shown here is derived from an EMBL/GenBank/DDBJ whole genome shotgun (WGS) entry which is preliminary data.</text>
</comment>
<gene>
    <name evidence="2" type="ORF">SBRY_10829</name>
</gene>
<reference evidence="2" key="1">
    <citation type="submission" date="2021-06" db="EMBL/GenBank/DDBJ databases">
        <authorList>
            <person name="Arsene-Ploetze F."/>
        </authorList>
    </citation>
    <scope>NUCLEOTIDE SEQUENCE</scope>
    <source>
        <strain evidence="2">SBRY1</strain>
    </source>
</reference>
<name>A0A9W4GZ02_9ACTN</name>
<accession>A0A9W4GZ02</accession>
<feature type="compositionally biased region" description="Pro residues" evidence="1">
    <location>
        <begin position="13"/>
        <end position="22"/>
    </location>
</feature>
<sequence length="37" mass="3880">MQGLTPTLAVPPGGGPCLPPPDTRTSESHWRHTGQAE</sequence>
<dbReference type="Proteomes" id="UP001153328">
    <property type="component" value="Unassembled WGS sequence"/>
</dbReference>
<keyword evidence="3" id="KW-1185">Reference proteome</keyword>
<evidence type="ECO:0000313" key="3">
    <source>
        <dbReference type="Proteomes" id="UP001153328"/>
    </source>
</evidence>
<dbReference type="AlphaFoldDB" id="A0A9W4GZ02"/>